<keyword evidence="2" id="KW-0695">RNA-directed DNA polymerase</keyword>
<evidence type="ECO:0000313" key="5">
    <source>
        <dbReference type="Proteomes" id="UP000321947"/>
    </source>
</evidence>
<protein>
    <submittedName>
        <fullName evidence="2">RNA-directed DNA polymerase-like protein</fullName>
    </submittedName>
</protein>
<keyword evidence="2" id="KW-0808">Transferase</keyword>
<dbReference type="SUPFAM" id="SSF56672">
    <property type="entry name" value="DNA/RNA polymerases"/>
    <property type="match status" value="1"/>
</dbReference>
<dbReference type="InterPro" id="IPR053134">
    <property type="entry name" value="RNA-dir_DNA_polymerase"/>
</dbReference>
<keyword evidence="2" id="KW-0548">Nucleotidyltransferase</keyword>
<organism evidence="2 4">
    <name type="scientific">Cucumis melo var. makuwa</name>
    <name type="common">Oriental melon</name>
    <dbReference type="NCBI Taxonomy" id="1194695"/>
    <lineage>
        <taxon>Eukaryota</taxon>
        <taxon>Viridiplantae</taxon>
        <taxon>Streptophyta</taxon>
        <taxon>Embryophyta</taxon>
        <taxon>Tracheophyta</taxon>
        <taxon>Spermatophyta</taxon>
        <taxon>Magnoliopsida</taxon>
        <taxon>eudicotyledons</taxon>
        <taxon>Gunneridae</taxon>
        <taxon>Pentapetalae</taxon>
        <taxon>rosids</taxon>
        <taxon>fabids</taxon>
        <taxon>Cucurbitales</taxon>
        <taxon>Cucurbitaceae</taxon>
        <taxon>Benincaseae</taxon>
        <taxon>Cucumis</taxon>
    </lineage>
</organism>
<gene>
    <name evidence="3" type="ORF">E5676_scaffold10G00240</name>
    <name evidence="2" type="ORF">E6C27_scaffold318G001250</name>
</gene>
<dbReference type="EMBL" id="SSTE01008974">
    <property type="protein sequence ID" value="KAA0054054.1"/>
    <property type="molecule type" value="Genomic_DNA"/>
</dbReference>
<dbReference type="OrthoDB" id="850716at2759"/>
<name>A0A5A7UFS8_CUCMM</name>
<dbReference type="InterPro" id="IPR043128">
    <property type="entry name" value="Rev_trsase/Diguanyl_cyclase"/>
</dbReference>
<accession>A0A5A7UFS8</accession>
<dbReference type="Proteomes" id="UP000321393">
    <property type="component" value="Unassembled WGS sequence"/>
</dbReference>
<dbReference type="PANTHER" id="PTHR24559:SF436">
    <property type="entry name" value="RNA-DIRECTED DNA POLYMERASE HOMOLOG"/>
    <property type="match status" value="1"/>
</dbReference>
<dbReference type="Pfam" id="PF00078">
    <property type="entry name" value="RVT_1"/>
    <property type="match status" value="1"/>
</dbReference>
<dbReference type="PANTHER" id="PTHR24559">
    <property type="entry name" value="TRANSPOSON TY3-I GAG-POL POLYPROTEIN"/>
    <property type="match status" value="1"/>
</dbReference>
<dbReference type="InterPro" id="IPR000477">
    <property type="entry name" value="RT_dom"/>
</dbReference>
<feature type="domain" description="Reverse transcriptase" evidence="1">
    <location>
        <begin position="153"/>
        <end position="222"/>
    </location>
</feature>
<dbReference type="InterPro" id="IPR043502">
    <property type="entry name" value="DNA/RNA_pol_sf"/>
</dbReference>
<dbReference type="CDD" id="cd01647">
    <property type="entry name" value="RT_LTR"/>
    <property type="match status" value="1"/>
</dbReference>
<comment type="caution">
    <text evidence="2">The sequence shown here is derived from an EMBL/GenBank/DDBJ whole genome shotgun (WGS) entry which is preliminary data.</text>
</comment>
<reference evidence="4 5" key="1">
    <citation type="submission" date="2019-08" db="EMBL/GenBank/DDBJ databases">
        <title>Draft genome sequences of two oriental melons (Cucumis melo L. var makuwa).</title>
        <authorList>
            <person name="Kwon S.-Y."/>
        </authorList>
    </citation>
    <scope>NUCLEOTIDE SEQUENCE [LARGE SCALE GENOMIC DNA]</scope>
    <source>
        <strain evidence="5">cv. Chang Bougi</strain>
        <strain evidence="4">cv. SW 3</strain>
        <tissue evidence="2">Leaf</tissue>
    </source>
</reference>
<dbReference type="Gene3D" id="3.30.70.270">
    <property type="match status" value="1"/>
</dbReference>
<dbReference type="GO" id="GO:0003964">
    <property type="term" value="F:RNA-directed DNA polymerase activity"/>
    <property type="evidence" value="ECO:0007669"/>
    <property type="project" value="UniProtKB-KW"/>
</dbReference>
<evidence type="ECO:0000313" key="4">
    <source>
        <dbReference type="Proteomes" id="UP000321393"/>
    </source>
</evidence>
<proteinExistence type="predicted"/>
<evidence type="ECO:0000313" key="2">
    <source>
        <dbReference type="EMBL" id="KAA0054054.1"/>
    </source>
</evidence>
<dbReference type="EMBL" id="SSTD01019198">
    <property type="protein sequence ID" value="TYJ96868.1"/>
    <property type="molecule type" value="Genomic_DNA"/>
</dbReference>
<sequence>MTFDVVLGMEFLLEHQVIPMPLAKCLVITGSTPSVVQTDLRQPYGLKMISVIQLKKGLSREEPTFMAIPLNSSEDSGETIPKEIMRVLEKYRDVMPDSLPKYLPPRAKPPAKNAYRMTPPELAELRKQLDELLNAGFIRPAKAPYGAPVLFQKKKDGSLRLCIDYRTLNKLTVRNKYPLPIITDLFDHLHGAKYFSKLDLRSGYYQVRIAEGDEPKTTCITDMVRSNSS</sequence>
<dbReference type="Proteomes" id="UP000321947">
    <property type="component" value="Unassembled WGS sequence"/>
</dbReference>
<evidence type="ECO:0000313" key="3">
    <source>
        <dbReference type="EMBL" id="TYJ96868.1"/>
    </source>
</evidence>
<dbReference type="Gene3D" id="3.10.10.10">
    <property type="entry name" value="HIV Type 1 Reverse Transcriptase, subunit A, domain 1"/>
    <property type="match status" value="1"/>
</dbReference>
<evidence type="ECO:0000259" key="1">
    <source>
        <dbReference type="Pfam" id="PF00078"/>
    </source>
</evidence>
<dbReference type="AlphaFoldDB" id="A0A5A7UFS8"/>